<accession>A0ABQ6CIT5</accession>
<evidence type="ECO:0000313" key="1">
    <source>
        <dbReference type="EMBL" id="GLS18141.1"/>
    </source>
</evidence>
<sequence>MNDEEKAWVKEQIAAAAQVDQVTTMLIAEILHLKEIIPLQEFCDRLRLQIDAMNLDRSQLIYRRLERLLFGLEELNEERSRQSPPKFPQ</sequence>
<comment type="caution">
    <text evidence="1">The sequence shown here is derived from an EMBL/GenBank/DDBJ whole genome shotgun (WGS) entry which is preliminary data.</text>
</comment>
<name>A0ABQ6CIT5_9HYPH</name>
<reference evidence="2" key="1">
    <citation type="journal article" date="2019" name="Int. J. Syst. Evol. Microbiol.">
        <title>The Global Catalogue of Microorganisms (GCM) 10K type strain sequencing project: providing services to taxonomists for standard genome sequencing and annotation.</title>
        <authorList>
            <consortium name="The Broad Institute Genomics Platform"/>
            <consortium name="The Broad Institute Genome Sequencing Center for Infectious Disease"/>
            <person name="Wu L."/>
            <person name="Ma J."/>
        </authorList>
    </citation>
    <scope>NUCLEOTIDE SEQUENCE [LARGE SCALE GENOMIC DNA]</scope>
    <source>
        <strain evidence="2">NBRC 101365</strain>
    </source>
</reference>
<dbReference type="Proteomes" id="UP001156882">
    <property type="component" value="Unassembled WGS sequence"/>
</dbReference>
<proteinExistence type="predicted"/>
<dbReference type="RefSeq" id="WP_284310961.1">
    <property type="nucleotide sequence ID" value="NZ_BSPC01000009.1"/>
</dbReference>
<keyword evidence="2" id="KW-1185">Reference proteome</keyword>
<evidence type="ECO:0000313" key="2">
    <source>
        <dbReference type="Proteomes" id="UP001156882"/>
    </source>
</evidence>
<protein>
    <submittedName>
        <fullName evidence="1">Uncharacterized protein</fullName>
    </submittedName>
</protein>
<organism evidence="1 2">
    <name type="scientific">Labrys miyagiensis</name>
    <dbReference type="NCBI Taxonomy" id="346912"/>
    <lineage>
        <taxon>Bacteria</taxon>
        <taxon>Pseudomonadati</taxon>
        <taxon>Pseudomonadota</taxon>
        <taxon>Alphaproteobacteria</taxon>
        <taxon>Hyphomicrobiales</taxon>
        <taxon>Xanthobacteraceae</taxon>
        <taxon>Labrys</taxon>
    </lineage>
</organism>
<gene>
    <name evidence="1" type="ORF">GCM10007874_11570</name>
</gene>
<dbReference type="EMBL" id="BSPC01000009">
    <property type="protein sequence ID" value="GLS18141.1"/>
    <property type="molecule type" value="Genomic_DNA"/>
</dbReference>